<proteinExistence type="predicted"/>
<protein>
    <submittedName>
        <fullName evidence="2">Uncharacterized protein</fullName>
    </submittedName>
</protein>
<dbReference type="Proteomes" id="UP000600547">
    <property type="component" value="Unassembled WGS sequence"/>
</dbReference>
<gene>
    <name evidence="2" type="ORF">GCM10008956_40560</name>
</gene>
<dbReference type="AlphaFoldDB" id="A0A8H9LAP3"/>
<feature type="region of interest" description="Disordered" evidence="1">
    <location>
        <begin position="83"/>
        <end position="117"/>
    </location>
</feature>
<name>A0A8H9LAP3_9DEIO</name>
<dbReference type="EMBL" id="BMQG01000046">
    <property type="protein sequence ID" value="GGM60821.1"/>
    <property type="molecule type" value="Genomic_DNA"/>
</dbReference>
<dbReference type="RefSeq" id="WP_189062929.1">
    <property type="nucleotide sequence ID" value="NZ_BMQG01000046.1"/>
</dbReference>
<reference evidence="3" key="1">
    <citation type="journal article" date="2019" name="Int. J. Syst. Evol. Microbiol.">
        <title>The Global Catalogue of Microorganisms (GCM) 10K type strain sequencing project: providing services to taxonomists for standard genome sequencing and annotation.</title>
        <authorList>
            <consortium name="The Broad Institute Genomics Platform"/>
            <consortium name="The Broad Institute Genome Sequencing Center for Infectious Disease"/>
            <person name="Wu L."/>
            <person name="Ma J."/>
        </authorList>
    </citation>
    <scope>NUCLEOTIDE SEQUENCE [LARGE SCALE GENOMIC DNA]</scope>
    <source>
        <strain evidence="3">JCM 31047</strain>
    </source>
</reference>
<keyword evidence="3" id="KW-1185">Reference proteome</keyword>
<comment type="caution">
    <text evidence="2">The sequence shown here is derived from an EMBL/GenBank/DDBJ whole genome shotgun (WGS) entry which is preliminary data.</text>
</comment>
<evidence type="ECO:0000313" key="3">
    <source>
        <dbReference type="Proteomes" id="UP000600547"/>
    </source>
</evidence>
<organism evidence="2 3">
    <name type="scientific">Deinococcus arenae</name>
    <dbReference type="NCBI Taxonomy" id="1452751"/>
    <lineage>
        <taxon>Bacteria</taxon>
        <taxon>Thermotogati</taxon>
        <taxon>Deinococcota</taxon>
        <taxon>Deinococci</taxon>
        <taxon>Deinococcales</taxon>
        <taxon>Deinococcaceae</taxon>
        <taxon>Deinococcus</taxon>
    </lineage>
</organism>
<evidence type="ECO:0000256" key="1">
    <source>
        <dbReference type="SAM" id="MobiDB-lite"/>
    </source>
</evidence>
<evidence type="ECO:0000313" key="2">
    <source>
        <dbReference type="EMBL" id="GGM60821.1"/>
    </source>
</evidence>
<sequence>MPRLGKKTLYLDLDALEKLEAALNRLPGRPSVSSYLSEQLPLMADSIAAMVDALEGKGLRGLANVFGVAADMEEQVKDEVKTTLKTSKKADKTLPELVSDIPPKKPRKPRAKKVDKA</sequence>
<accession>A0A8H9LAP3</accession>
<feature type="compositionally biased region" description="Basic and acidic residues" evidence="1">
    <location>
        <begin position="83"/>
        <end position="94"/>
    </location>
</feature>